<name>A0A8H7H438_9AGAM</name>
<dbReference type="SUPFAM" id="SSF48452">
    <property type="entry name" value="TPR-like"/>
    <property type="match status" value="2"/>
</dbReference>
<comment type="caution">
    <text evidence="3">The sequence shown here is derived from an EMBL/GenBank/DDBJ whole genome shotgun (WGS) entry which is preliminary data.</text>
</comment>
<dbReference type="InterPro" id="IPR019734">
    <property type="entry name" value="TPR_rpt"/>
</dbReference>
<sequence>MQDANNNQTSSLPLAPSINQDDKSAAELAFNLFKGMNPEDPGPSVLSSDFVNCSNFPEASLGSTSTASLETSENQTNTPTSVNKNEQSGDGPQTEDSACEDDQVIELFKFLLASGPHDALQVQDTTPGIKAFLRVIQQHLYAVQASEAKVLTSNMATTLSKLTNCDEDDRFAAAFKLTFRRQLLIWMAQQQSRKYDNRGDINDLNQAIALYEQCIAGPSAHSSAESDILSNLGVCLTERFERLGNLEDIDNAVDCLSHLARMTSDSDENLTGRLANLGAAYNKRFRRLGSLEDNEQAIQCLRHAVSTAQKNDKGLPDCLNNLGNAYLTLYRTTGRMNAIDEALSVLEQAVICTPVGHADLASRLNNLGNVYLTRFERLGYMSDLHKAIELQSHGVKLTRITHKDLPGQLNNLGSAHMSRFEHLGGLEDVEHAIECLTQAVVQTPPRHPNMPSQLNNLGNAHMSRFKHLGGLEDVEHAIECLTQAVVQTPPRHPDMPSQLNNLGNAHMSRFKHLGGLEDVEHAIECLTQAVVQTPPRHPDMPSRLNNLGNAYISRFEHLGDIQDADRAIEHLASATQLQTGHPDQCATLANLGNAYSYRFRRLRRIEDLNQAIKCKAQAVELAPSNHASLPSLLSSLGASLQQRFDQTGCTQDLDNAIICHHEAVSLASESHVGYASYLNNLGNAYLGRFEAHHQQEDIKNAVDHFKKATLCTQKDHVGLPGLLANLSNALSQEFEAFEDSTVLEQAIEAQTQAVSLVPVGHVDYPRFHSQLAHLHITRIQRPSDLLDMATAVAHLQAAAKSKVGHPRDRFAAAREAALMSSTLSLPDTIDAFQLAIDMIPQLIWVGATVDDRYRDLPLLGDLTQRAAVAAIDAGNHSLALEWLEQGRSIVWGQTLQLQTPLVELSSRHPKLAQELEKTAAELSRASSDPVPRILDELTTGNPQSHQQDLRGHHIRSTAAKYEHLLSEARSIPGFERFMLPKKASELLKAASHHPVVVVNLHESRCDALALISGSSNIQHIPLPNMTYEKANSARIKIRYSLNGRSFEERYSVRGMKPKAEEDYFPKVLATLWTDLVQPVLQALGYMPRRSEDLPHLTWCITGLLSFLPIHAAGHYDRPMEKLSDYAITSYTPTLAALLPSSRTCTTSSPSLLTVGQAATPNMSPLPGTTTELAMIKERIPSGISCKQLDGKSAEVLSVLDAMKSYSCVHLACHAHQNLTHPTESGFYLHDGTLTLRDIMQQSFKDKHLAFLSACQTAKGDDGLPDEAVHLASGMLMAGYPSVIATMWSIADVHAPTIADEVYARLMKEGSIGPGDTARALHYAVAKLREKLRPKDFVLWMPYIHIGI</sequence>
<reference evidence="3" key="1">
    <citation type="submission" date="2020-09" db="EMBL/GenBank/DDBJ databases">
        <title>Comparative genome analyses of four rice-infecting Rhizoctonia solani isolates reveal extensive enrichment of homogalacturonan modification genes.</title>
        <authorList>
            <person name="Lee D.-Y."/>
            <person name="Jeon J."/>
            <person name="Kim K.-T."/>
            <person name="Cheong K."/>
            <person name="Song H."/>
            <person name="Choi G."/>
            <person name="Ko J."/>
            <person name="Opiyo S.O."/>
            <person name="Zuo S."/>
            <person name="Madhav S."/>
            <person name="Lee Y.-H."/>
            <person name="Wang G.-L."/>
        </authorList>
    </citation>
    <scope>NUCLEOTIDE SEQUENCE</scope>
    <source>
        <strain evidence="3">AG1-IA YN-7</strain>
    </source>
</reference>
<proteinExistence type="predicted"/>
<feature type="region of interest" description="Disordered" evidence="1">
    <location>
        <begin position="60"/>
        <end position="98"/>
    </location>
</feature>
<evidence type="ECO:0000313" key="4">
    <source>
        <dbReference type="Proteomes" id="UP000650582"/>
    </source>
</evidence>
<dbReference type="SMART" id="SM00028">
    <property type="entry name" value="TPR"/>
    <property type="match status" value="6"/>
</dbReference>
<feature type="domain" description="CHAT" evidence="2">
    <location>
        <begin position="1067"/>
        <end position="1346"/>
    </location>
</feature>
<evidence type="ECO:0000313" key="3">
    <source>
        <dbReference type="EMBL" id="KAF8676940.1"/>
    </source>
</evidence>
<dbReference type="Proteomes" id="UP000650582">
    <property type="component" value="Unassembled WGS sequence"/>
</dbReference>
<feature type="region of interest" description="Disordered" evidence="1">
    <location>
        <begin position="1"/>
        <end position="20"/>
    </location>
</feature>
<dbReference type="PANTHER" id="PTHR19959">
    <property type="entry name" value="KINESIN LIGHT CHAIN"/>
    <property type="match status" value="1"/>
</dbReference>
<dbReference type="Gene3D" id="1.25.40.10">
    <property type="entry name" value="Tetratricopeptide repeat domain"/>
    <property type="match status" value="3"/>
</dbReference>
<feature type="compositionally biased region" description="Polar residues" evidence="1">
    <location>
        <begin position="1"/>
        <end position="12"/>
    </location>
</feature>
<accession>A0A8H7H438</accession>
<gene>
    <name evidence="3" type="ORF">RHS04_06230</name>
</gene>
<evidence type="ECO:0000259" key="2">
    <source>
        <dbReference type="Pfam" id="PF12770"/>
    </source>
</evidence>
<organism evidence="3 4">
    <name type="scientific">Rhizoctonia solani</name>
    <dbReference type="NCBI Taxonomy" id="456999"/>
    <lineage>
        <taxon>Eukaryota</taxon>
        <taxon>Fungi</taxon>
        <taxon>Dikarya</taxon>
        <taxon>Basidiomycota</taxon>
        <taxon>Agaricomycotina</taxon>
        <taxon>Agaricomycetes</taxon>
        <taxon>Cantharellales</taxon>
        <taxon>Ceratobasidiaceae</taxon>
        <taxon>Rhizoctonia</taxon>
    </lineage>
</organism>
<dbReference type="PANTHER" id="PTHR19959:SF119">
    <property type="entry name" value="FUNGAL LIPASE-LIKE DOMAIN-CONTAINING PROTEIN"/>
    <property type="match status" value="1"/>
</dbReference>
<evidence type="ECO:0000256" key="1">
    <source>
        <dbReference type="SAM" id="MobiDB-lite"/>
    </source>
</evidence>
<dbReference type="EMBL" id="JACYCC010000041">
    <property type="protein sequence ID" value="KAF8676940.1"/>
    <property type="molecule type" value="Genomic_DNA"/>
</dbReference>
<feature type="compositionally biased region" description="Polar residues" evidence="1">
    <location>
        <begin position="60"/>
        <end position="96"/>
    </location>
</feature>
<protein>
    <submittedName>
        <fullName evidence="3">TPR-like protein</fullName>
    </submittedName>
</protein>
<dbReference type="InterPro" id="IPR011990">
    <property type="entry name" value="TPR-like_helical_dom_sf"/>
</dbReference>
<dbReference type="Pfam" id="PF12770">
    <property type="entry name" value="CHAT"/>
    <property type="match status" value="1"/>
</dbReference>
<dbReference type="InterPro" id="IPR024983">
    <property type="entry name" value="CHAT_dom"/>
</dbReference>